<dbReference type="Pfam" id="PF00398">
    <property type="entry name" value="RrnaAD"/>
    <property type="match status" value="1"/>
</dbReference>
<dbReference type="NCBIfam" id="NF000499">
    <property type="entry name" value="Erm23S_rRNA_broad"/>
    <property type="match status" value="1"/>
</dbReference>
<dbReference type="PANTHER" id="PTHR11727:SF7">
    <property type="entry name" value="DIMETHYLADENOSINE TRANSFERASE-RELATED"/>
    <property type="match status" value="1"/>
</dbReference>
<accession>A0A0G1HFX2</accession>
<dbReference type="InterPro" id="IPR001737">
    <property type="entry name" value="KsgA/Erm"/>
</dbReference>
<keyword evidence="5 7" id="KW-0949">S-adenosyl-L-methionine</keyword>
<dbReference type="PROSITE" id="PS01131">
    <property type="entry name" value="RRNA_A_DIMETH"/>
    <property type="match status" value="1"/>
</dbReference>
<dbReference type="GO" id="GO:0000179">
    <property type="term" value="F:rRNA (adenine-N6,N6-)-dimethyltransferase activity"/>
    <property type="evidence" value="ECO:0007669"/>
    <property type="project" value="UniProtKB-UniRule"/>
</dbReference>
<keyword evidence="2" id="KW-0698">rRNA processing</keyword>
<keyword evidence="4 7" id="KW-0808">Transferase</keyword>
<dbReference type="InterPro" id="IPR023165">
    <property type="entry name" value="rRNA_Ade_diMease-like_C"/>
</dbReference>
<dbReference type="NCBIfam" id="TIGR00755">
    <property type="entry name" value="ksgA"/>
    <property type="match status" value="1"/>
</dbReference>
<evidence type="ECO:0000313" key="9">
    <source>
        <dbReference type="EMBL" id="KKT45408.1"/>
    </source>
</evidence>
<evidence type="ECO:0000256" key="1">
    <source>
        <dbReference type="ARBA" id="ARBA00022490"/>
    </source>
</evidence>
<evidence type="ECO:0000259" key="8">
    <source>
        <dbReference type="SMART" id="SM00650"/>
    </source>
</evidence>
<feature type="binding site" evidence="7">
    <location>
        <position position="37"/>
    </location>
    <ligand>
        <name>S-adenosyl-L-methionine</name>
        <dbReference type="ChEBI" id="CHEBI:59789"/>
    </ligand>
</feature>
<dbReference type="InterPro" id="IPR020598">
    <property type="entry name" value="rRNA_Ade_methylase_Trfase_N"/>
</dbReference>
<dbReference type="EMBL" id="LCIB01000047">
    <property type="protein sequence ID" value="KKT45408.1"/>
    <property type="molecule type" value="Genomic_DNA"/>
</dbReference>
<feature type="domain" description="Ribosomal RNA adenine methylase transferase N-terminal" evidence="8">
    <location>
        <begin position="17"/>
        <end position="184"/>
    </location>
</feature>
<gene>
    <name evidence="9" type="ORF">UW37_C0047G0004</name>
</gene>
<dbReference type="PANTHER" id="PTHR11727">
    <property type="entry name" value="DIMETHYLADENOSINE TRANSFERASE"/>
    <property type="match status" value="1"/>
</dbReference>
<keyword evidence="3 7" id="KW-0489">Methyltransferase</keyword>
<dbReference type="AlphaFoldDB" id="A0A0G1HFX2"/>
<evidence type="ECO:0000313" key="10">
    <source>
        <dbReference type="Proteomes" id="UP000034063"/>
    </source>
</evidence>
<keyword evidence="6 7" id="KW-0694">RNA-binding</keyword>
<evidence type="ECO:0000256" key="2">
    <source>
        <dbReference type="ARBA" id="ARBA00022552"/>
    </source>
</evidence>
<dbReference type="CDD" id="cd02440">
    <property type="entry name" value="AdoMet_MTases"/>
    <property type="match status" value="1"/>
</dbReference>
<feature type="binding site" evidence="7">
    <location>
        <position position="83"/>
    </location>
    <ligand>
        <name>S-adenosyl-L-methionine</name>
        <dbReference type="ChEBI" id="CHEBI:59789"/>
    </ligand>
</feature>
<comment type="caution">
    <text evidence="9">The sequence shown here is derived from an EMBL/GenBank/DDBJ whole genome shotgun (WGS) entry which is preliminary data.</text>
</comment>
<dbReference type="InterPro" id="IPR029063">
    <property type="entry name" value="SAM-dependent_MTases_sf"/>
</dbReference>
<reference evidence="9 10" key="1">
    <citation type="journal article" date="2015" name="Nature">
        <title>rRNA introns, odd ribosomes, and small enigmatic genomes across a large radiation of phyla.</title>
        <authorList>
            <person name="Brown C.T."/>
            <person name="Hug L.A."/>
            <person name="Thomas B.C."/>
            <person name="Sharon I."/>
            <person name="Castelle C.J."/>
            <person name="Singh A."/>
            <person name="Wilkins M.J."/>
            <person name="Williams K.H."/>
            <person name="Banfield J.F."/>
        </authorList>
    </citation>
    <scope>NUCLEOTIDE SEQUENCE [LARGE SCALE GENOMIC DNA]</scope>
</reference>
<dbReference type="GO" id="GO:0003723">
    <property type="term" value="F:RNA binding"/>
    <property type="evidence" value="ECO:0007669"/>
    <property type="project" value="UniProtKB-UniRule"/>
</dbReference>
<feature type="binding site" evidence="7">
    <location>
        <position position="99"/>
    </location>
    <ligand>
        <name>S-adenosyl-L-methionine</name>
        <dbReference type="ChEBI" id="CHEBI:59789"/>
    </ligand>
</feature>
<evidence type="ECO:0000256" key="5">
    <source>
        <dbReference type="ARBA" id="ARBA00022691"/>
    </source>
</evidence>
<feature type="binding site" evidence="7">
    <location>
        <position position="12"/>
    </location>
    <ligand>
        <name>S-adenosyl-L-methionine</name>
        <dbReference type="ChEBI" id="CHEBI:59789"/>
    </ligand>
</feature>
<evidence type="ECO:0000256" key="7">
    <source>
        <dbReference type="PROSITE-ProRule" id="PRU01026"/>
    </source>
</evidence>
<name>A0A0G1HFX2_9BACT</name>
<dbReference type="SUPFAM" id="SSF53335">
    <property type="entry name" value="S-adenosyl-L-methionine-dependent methyltransferases"/>
    <property type="match status" value="1"/>
</dbReference>
<protein>
    <submittedName>
        <fullName evidence="9">rRNA (Adenine-N(6)-)-methyltransferase</fullName>
    </submittedName>
</protein>
<organism evidence="9 10">
    <name type="scientific">Candidatus Gottesmanbacteria bacterium GW2011_GWA2_44_17</name>
    <dbReference type="NCBI Taxonomy" id="1618444"/>
    <lineage>
        <taxon>Bacteria</taxon>
        <taxon>Candidatus Gottesmaniibacteriota</taxon>
    </lineage>
</organism>
<dbReference type="SMART" id="SM00650">
    <property type="entry name" value="rADc"/>
    <property type="match status" value="1"/>
</dbReference>
<comment type="similarity">
    <text evidence="7">Belongs to the class I-like SAM-binding methyltransferase superfamily. rRNA adenine N(6)-methyltransferase family.</text>
</comment>
<evidence type="ECO:0000256" key="4">
    <source>
        <dbReference type="ARBA" id="ARBA00022679"/>
    </source>
</evidence>
<keyword evidence="1" id="KW-0963">Cytoplasm</keyword>
<dbReference type="Gene3D" id="1.10.8.100">
    <property type="entry name" value="Ribosomal RNA adenine dimethylase-like, domain 2"/>
    <property type="match status" value="1"/>
</dbReference>
<dbReference type="Proteomes" id="UP000034063">
    <property type="component" value="Unassembled WGS sequence"/>
</dbReference>
<feature type="binding site" evidence="7">
    <location>
        <position position="58"/>
    </location>
    <ligand>
        <name>S-adenosyl-L-methionine</name>
        <dbReference type="ChEBI" id="CHEBI:59789"/>
    </ligand>
</feature>
<dbReference type="InterPro" id="IPR020596">
    <property type="entry name" value="rRNA_Ade_Mease_Trfase_CS"/>
</dbReference>
<dbReference type="Gene3D" id="3.40.50.150">
    <property type="entry name" value="Vaccinia Virus protein VP39"/>
    <property type="match status" value="1"/>
</dbReference>
<dbReference type="GO" id="GO:0005829">
    <property type="term" value="C:cytosol"/>
    <property type="evidence" value="ECO:0007669"/>
    <property type="project" value="TreeGrafter"/>
</dbReference>
<proteinExistence type="inferred from homology"/>
<sequence>MRNRIKYSQNFLVSNELVRSLIRKSSLSSDDIVFEIGAGEGIITQELLKKSKKVVAFELDRDLLNKLSEKFRTERLLELRNEDFLNCDLPSYSYKVFSNIPFNITSSIIKKLTLEASPPEDSYLIVQKEAAMRFVGKPLDSKNSQLAIVLAPWFEFRFIHQFRPSDFSPRPNVDIVFLGIRKRKEPLVDNKNKDKYRDLVIYAFSQTKPNISEGLSKVIDKQSVIKLAEKVGFSPNAKPSELDLEDWISLFGLFIDLPDKQQNIVRGSFAKQLEQQKDIEKINRTRIDKNWRNYRH</sequence>
<dbReference type="InterPro" id="IPR011530">
    <property type="entry name" value="rRNA_adenine_dimethylase"/>
</dbReference>
<dbReference type="PROSITE" id="PS51689">
    <property type="entry name" value="SAM_RNA_A_N6_MT"/>
    <property type="match status" value="1"/>
</dbReference>
<evidence type="ECO:0000256" key="3">
    <source>
        <dbReference type="ARBA" id="ARBA00022603"/>
    </source>
</evidence>
<feature type="binding site" evidence="7">
    <location>
        <position position="10"/>
    </location>
    <ligand>
        <name>S-adenosyl-L-methionine</name>
        <dbReference type="ChEBI" id="CHEBI:59789"/>
    </ligand>
</feature>
<evidence type="ECO:0000256" key="6">
    <source>
        <dbReference type="ARBA" id="ARBA00022884"/>
    </source>
</evidence>